<evidence type="ECO:0000256" key="2">
    <source>
        <dbReference type="ARBA" id="ARBA00022692"/>
    </source>
</evidence>
<dbReference type="CDD" id="cd18585">
    <property type="entry name" value="ABC_6TM_CydC"/>
    <property type="match status" value="1"/>
</dbReference>
<keyword evidence="11" id="KW-1185">Reference proteome</keyword>
<accession>S7TW63</accession>
<dbReference type="NCBIfam" id="TIGR02868">
    <property type="entry name" value="CydC"/>
    <property type="match status" value="1"/>
</dbReference>
<feature type="transmembrane region" description="Helical" evidence="7">
    <location>
        <begin position="286"/>
        <end position="310"/>
    </location>
</feature>
<reference evidence="10 11" key="1">
    <citation type="journal article" date="2013" name="Genome Announc.">
        <title>Draft genome sequences for three mercury-methylating, sulfate-reducing bacteria.</title>
        <authorList>
            <person name="Brown S.D."/>
            <person name="Hurt R.A.Jr."/>
            <person name="Gilmour C.C."/>
            <person name="Elias D.A."/>
        </authorList>
    </citation>
    <scope>NUCLEOTIDE SEQUENCE [LARGE SCALE GENOMIC DNA]</scope>
    <source>
        <strain evidence="10 11">DSM 2059</strain>
    </source>
</reference>
<gene>
    <name evidence="10" type="ORF">dsmv_2063</name>
</gene>
<dbReference type="PATRIC" id="fig|1121405.3.peg.1592"/>
<dbReference type="InterPro" id="IPR003593">
    <property type="entry name" value="AAA+_ATPase"/>
</dbReference>
<dbReference type="Gene3D" id="3.40.50.300">
    <property type="entry name" value="P-loop containing nucleotide triphosphate hydrolases"/>
    <property type="match status" value="1"/>
</dbReference>
<dbReference type="PANTHER" id="PTHR43394:SF1">
    <property type="entry name" value="ATP-BINDING CASSETTE SUB-FAMILY B MEMBER 10, MITOCHONDRIAL"/>
    <property type="match status" value="1"/>
</dbReference>
<evidence type="ECO:0000259" key="9">
    <source>
        <dbReference type="PROSITE" id="PS50929"/>
    </source>
</evidence>
<dbReference type="PANTHER" id="PTHR43394">
    <property type="entry name" value="ATP-DEPENDENT PERMEASE MDL1, MITOCHONDRIAL"/>
    <property type="match status" value="1"/>
</dbReference>
<evidence type="ECO:0000256" key="4">
    <source>
        <dbReference type="ARBA" id="ARBA00022840"/>
    </source>
</evidence>
<comment type="caution">
    <text evidence="10">The sequence shown here is derived from an EMBL/GenBank/DDBJ whole genome shotgun (WGS) entry which is preliminary data.</text>
</comment>
<organism evidence="10 11">
    <name type="scientific">Desulfococcus multivorans DSM 2059</name>
    <dbReference type="NCBI Taxonomy" id="1121405"/>
    <lineage>
        <taxon>Bacteria</taxon>
        <taxon>Pseudomonadati</taxon>
        <taxon>Thermodesulfobacteriota</taxon>
        <taxon>Desulfobacteria</taxon>
        <taxon>Desulfobacterales</taxon>
        <taxon>Desulfococcaceae</taxon>
        <taxon>Desulfococcus</taxon>
    </lineage>
</organism>
<dbReference type="InterPro" id="IPR014223">
    <property type="entry name" value="ABC_CydC/D"/>
</dbReference>
<dbReference type="GO" id="GO:0005886">
    <property type="term" value="C:plasma membrane"/>
    <property type="evidence" value="ECO:0007669"/>
    <property type="project" value="UniProtKB-SubCell"/>
</dbReference>
<dbReference type="GO" id="GO:0034775">
    <property type="term" value="P:glutathione transmembrane transport"/>
    <property type="evidence" value="ECO:0007669"/>
    <property type="project" value="InterPro"/>
</dbReference>
<dbReference type="InterPro" id="IPR003439">
    <property type="entry name" value="ABC_transporter-like_ATP-bd"/>
</dbReference>
<dbReference type="InterPro" id="IPR039421">
    <property type="entry name" value="Type_1_exporter"/>
</dbReference>
<evidence type="ECO:0000256" key="5">
    <source>
        <dbReference type="ARBA" id="ARBA00022989"/>
    </source>
</evidence>
<feature type="transmembrane region" description="Helical" evidence="7">
    <location>
        <begin position="167"/>
        <end position="186"/>
    </location>
</feature>
<dbReference type="PROSITE" id="PS50893">
    <property type="entry name" value="ABC_TRANSPORTER_2"/>
    <property type="match status" value="1"/>
</dbReference>
<dbReference type="AlphaFoldDB" id="S7TW63"/>
<evidence type="ECO:0000256" key="1">
    <source>
        <dbReference type="ARBA" id="ARBA00004651"/>
    </source>
</evidence>
<proteinExistence type="predicted"/>
<dbReference type="GO" id="GO:0016887">
    <property type="term" value="F:ATP hydrolysis activity"/>
    <property type="evidence" value="ECO:0007669"/>
    <property type="project" value="InterPro"/>
</dbReference>
<dbReference type="SUPFAM" id="SSF90123">
    <property type="entry name" value="ABC transporter transmembrane region"/>
    <property type="match status" value="1"/>
</dbReference>
<dbReference type="STRING" id="897.B2D07_06780"/>
<dbReference type="Gene3D" id="1.20.1560.10">
    <property type="entry name" value="ABC transporter type 1, transmembrane domain"/>
    <property type="match status" value="1"/>
</dbReference>
<dbReference type="OrthoDB" id="9772049at2"/>
<feature type="domain" description="ABC transporter" evidence="8">
    <location>
        <begin position="345"/>
        <end position="582"/>
    </location>
</feature>
<sequence length="593" mass="64454">MNRMFKELTPFIRRFRSQWGRMALGTLLGLVTVASSVGLLALSGWFISAAAYAGLSSGSAHLFNFFFPSIGVRIFAFARTLGRYGDRIVSHDATFRILEQLRVWFYGRIEPIGPGPLGGFRSGDLLSRIVSDIDALDNLYLRVIQPSVVALILAAALPLFLLPFDPWIAFVAGSGLVAAGFGIPVLSGRLGADTGSSMTARVARLRTRIVDGIQGAPDMIVFGASARYLNDLREENRKLIDDQRRMSHIRGFSGALMTLISGLTVGIVLWLGSGDVLQQWMDGPRLTLAVMATLAAFEGVVPLPAAYQFLGRTQKAAARLLEIVHTPVAVRFPAASGALPQSFDLTFEAVGFQYAADAPPALDNFSLHIPEGGRVVVLGETGAGKTTLVNLLVRFWDPTKGRILIGGRDIRSYSETDLRRLVSVVPQQPHLFNASIRDNLRIARKDASEVEMKTALAVAKLLDVVEALPEGLDTWVGEGGRELSGGQARRLSVARAVLHDAPIWVLDEATEGLDTVTEAEMTASLYRHIRGKTLIVITHRLSLWTLMRSETATGDTPGRTRHPGLQGKAVSSDIVVMLDKGRIVGKRFLDFSF</sequence>
<evidence type="ECO:0000313" key="11">
    <source>
        <dbReference type="Proteomes" id="UP000014977"/>
    </source>
</evidence>
<dbReference type="InterPro" id="IPR025662">
    <property type="entry name" value="Sigma_54_int_dom_ATP-bd_1"/>
</dbReference>
<evidence type="ECO:0000256" key="3">
    <source>
        <dbReference type="ARBA" id="ARBA00022741"/>
    </source>
</evidence>
<dbReference type="GO" id="GO:0045454">
    <property type="term" value="P:cell redox homeostasis"/>
    <property type="evidence" value="ECO:0007669"/>
    <property type="project" value="InterPro"/>
</dbReference>
<feature type="domain" description="ABC transmembrane type-1" evidence="9">
    <location>
        <begin position="23"/>
        <end position="312"/>
    </location>
</feature>
<dbReference type="eggNOG" id="COG4987">
    <property type="taxonomic scope" value="Bacteria"/>
</dbReference>
<comment type="subcellular location">
    <subcellularLocation>
        <location evidence="1">Cell membrane</location>
        <topology evidence="1">Multi-pass membrane protein</topology>
    </subcellularLocation>
</comment>
<dbReference type="Proteomes" id="UP000014977">
    <property type="component" value="Unassembled WGS sequence"/>
</dbReference>
<evidence type="ECO:0000313" key="10">
    <source>
        <dbReference type="EMBL" id="EPR41282.1"/>
    </source>
</evidence>
<dbReference type="EMBL" id="ATHJ01000076">
    <property type="protein sequence ID" value="EPR41282.1"/>
    <property type="molecule type" value="Genomic_DNA"/>
</dbReference>
<dbReference type="InterPro" id="IPR017871">
    <property type="entry name" value="ABC_transporter-like_CS"/>
</dbReference>
<keyword evidence="3" id="KW-0547">Nucleotide-binding</keyword>
<feature type="transmembrane region" description="Helical" evidence="7">
    <location>
        <begin position="139"/>
        <end position="161"/>
    </location>
</feature>
<dbReference type="SUPFAM" id="SSF52540">
    <property type="entry name" value="P-loop containing nucleoside triphosphate hydrolases"/>
    <property type="match status" value="1"/>
</dbReference>
<feature type="transmembrane region" description="Helical" evidence="7">
    <location>
        <begin position="60"/>
        <end position="78"/>
    </location>
</feature>
<dbReference type="GO" id="GO:0015421">
    <property type="term" value="F:ABC-type oligopeptide transporter activity"/>
    <property type="evidence" value="ECO:0007669"/>
    <property type="project" value="TreeGrafter"/>
</dbReference>
<evidence type="ECO:0000256" key="7">
    <source>
        <dbReference type="SAM" id="Phobius"/>
    </source>
</evidence>
<protein>
    <submittedName>
        <fullName evidence="10">ABC transporter, CydDC cysteine exporter (CydDC-E) family, permease/ATP-binding protein CydC</fullName>
    </submittedName>
</protein>
<evidence type="ECO:0000259" key="8">
    <source>
        <dbReference type="PROSITE" id="PS50893"/>
    </source>
</evidence>
<dbReference type="Pfam" id="PF00005">
    <property type="entry name" value="ABC_tran"/>
    <property type="match status" value="1"/>
</dbReference>
<dbReference type="SMART" id="SM00382">
    <property type="entry name" value="AAA"/>
    <property type="match status" value="1"/>
</dbReference>
<dbReference type="InterPro" id="IPR027417">
    <property type="entry name" value="P-loop_NTPase"/>
</dbReference>
<dbReference type="PROSITE" id="PS00675">
    <property type="entry name" value="SIGMA54_INTERACT_1"/>
    <property type="match status" value="1"/>
</dbReference>
<dbReference type="PROSITE" id="PS50929">
    <property type="entry name" value="ABC_TM1F"/>
    <property type="match status" value="1"/>
</dbReference>
<dbReference type="InterPro" id="IPR011527">
    <property type="entry name" value="ABC1_TM_dom"/>
</dbReference>
<dbReference type="PROSITE" id="PS00211">
    <property type="entry name" value="ABC_TRANSPORTER_1"/>
    <property type="match status" value="1"/>
</dbReference>
<keyword evidence="6 7" id="KW-0472">Membrane</keyword>
<keyword evidence="5 7" id="KW-1133">Transmembrane helix</keyword>
<evidence type="ECO:0000256" key="6">
    <source>
        <dbReference type="ARBA" id="ARBA00023136"/>
    </source>
</evidence>
<name>S7TW63_DESML</name>
<dbReference type="RefSeq" id="WP_020876494.1">
    <property type="nucleotide sequence ID" value="NZ_ATHJ01000076.1"/>
</dbReference>
<dbReference type="InterPro" id="IPR036640">
    <property type="entry name" value="ABC1_TM_sf"/>
</dbReference>
<dbReference type="Pfam" id="PF00664">
    <property type="entry name" value="ABC_membrane"/>
    <property type="match status" value="1"/>
</dbReference>
<keyword evidence="4 10" id="KW-0067">ATP-binding</keyword>
<dbReference type="GO" id="GO:0005524">
    <property type="term" value="F:ATP binding"/>
    <property type="evidence" value="ECO:0007669"/>
    <property type="project" value="UniProtKB-KW"/>
</dbReference>
<keyword evidence="2 7" id="KW-0812">Transmembrane</keyword>
<feature type="transmembrane region" description="Helical" evidence="7">
    <location>
        <begin position="252"/>
        <end position="271"/>
    </location>
</feature>